<comment type="caution">
    <text evidence="2">The sequence shown here is derived from an EMBL/GenBank/DDBJ whole genome shotgun (WGS) entry which is preliminary data.</text>
</comment>
<dbReference type="EMBL" id="NMUH01003611">
    <property type="protein sequence ID" value="MQM06374.1"/>
    <property type="molecule type" value="Genomic_DNA"/>
</dbReference>
<evidence type="ECO:0000313" key="3">
    <source>
        <dbReference type="Proteomes" id="UP000652761"/>
    </source>
</evidence>
<sequence>MPAGGQQFVEMAAEEQPPPTPQAAPVRPEVPPVVRQQTPVAAAAPEDRMALLERFLRLRPPTFSGDRDPNIAESWVHELERTFETMDCAELDQVRRLDQINWAEFLVAFHGEFLLDYVCRERRDMFHELVQGDLIVGQYHISGESYGPGEGVSVLDASEWGPREVFSVTAPFGQSRECFLLFFFRDRRCCPDLEVEEAIRSWRQTSVQTAAVTTSVGATASGAVGAAESRVEPTGLRLLPLWAARSLHARVSVEAAAAGTSDSVPSTPASTAPAAALGSVPVAAAAAPATDRQLSIHHLASAVPPHRTNRARTQPSIAPGPAGLTSASSRSGHRPHLSQLHLASTPTAFKTPSAAHQSFTPPASFTQETPNLLPDASFALLGKKTDFKWN</sequence>
<feature type="non-terminal residue" evidence="2">
    <location>
        <position position="390"/>
    </location>
</feature>
<name>A0A843WQU8_COLES</name>
<gene>
    <name evidence="2" type="ORF">Taro_039195</name>
</gene>
<dbReference type="AlphaFoldDB" id="A0A843WQU8"/>
<organism evidence="2 3">
    <name type="scientific">Colocasia esculenta</name>
    <name type="common">Wild taro</name>
    <name type="synonym">Arum esculentum</name>
    <dbReference type="NCBI Taxonomy" id="4460"/>
    <lineage>
        <taxon>Eukaryota</taxon>
        <taxon>Viridiplantae</taxon>
        <taxon>Streptophyta</taxon>
        <taxon>Embryophyta</taxon>
        <taxon>Tracheophyta</taxon>
        <taxon>Spermatophyta</taxon>
        <taxon>Magnoliopsida</taxon>
        <taxon>Liliopsida</taxon>
        <taxon>Araceae</taxon>
        <taxon>Aroideae</taxon>
        <taxon>Colocasieae</taxon>
        <taxon>Colocasia</taxon>
    </lineage>
</organism>
<evidence type="ECO:0000256" key="1">
    <source>
        <dbReference type="SAM" id="MobiDB-lite"/>
    </source>
</evidence>
<feature type="region of interest" description="Disordered" evidence="1">
    <location>
        <begin position="351"/>
        <end position="370"/>
    </location>
</feature>
<feature type="region of interest" description="Disordered" evidence="1">
    <location>
        <begin position="303"/>
        <end position="336"/>
    </location>
</feature>
<dbReference type="Proteomes" id="UP000652761">
    <property type="component" value="Unassembled WGS sequence"/>
</dbReference>
<keyword evidence="3" id="KW-1185">Reference proteome</keyword>
<protein>
    <submittedName>
        <fullName evidence="2">Uncharacterized protein</fullName>
    </submittedName>
</protein>
<evidence type="ECO:0000313" key="2">
    <source>
        <dbReference type="EMBL" id="MQM06374.1"/>
    </source>
</evidence>
<accession>A0A843WQU8</accession>
<proteinExistence type="predicted"/>
<reference evidence="2" key="1">
    <citation type="submission" date="2017-07" db="EMBL/GenBank/DDBJ databases">
        <title>Taro Niue Genome Assembly and Annotation.</title>
        <authorList>
            <person name="Atibalentja N."/>
            <person name="Keating K."/>
            <person name="Fields C.J."/>
        </authorList>
    </citation>
    <scope>NUCLEOTIDE SEQUENCE</scope>
    <source>
        <strain evidence="2">Niue_2</strain>
        <tissue evidence="2">Leaf</tissue>
    </source>
</reference>
<feature type="region of interest" description="Disordered" evidence="1">
    <location>
        <begin position="1"/>
        <end position="30"/>
    </location>
</feature>